<evidence type="ECO:0000256" key="1">
    <source>
        <dbReference type="ARBA" id="ARBA00001953"/>
    </source>
</evidence>
<dbReference type="SMART" id="SM00878">
    <property type="entry name" value="Biotin_carb_C"/>
    <property type="match status" value="1"/>
</dbReference>
<dbReference type="InterPro" id="IPR000089">
    <property type="entry name" value="Biotin_lipoyl"/>
</dbReference>
<comment type="catalytic activity">
    <reaction evidence="12">
        <text>N(6)-biotinyl-L-lysyl-[protein] + hydrogencarbonate + ATP = N(6)-carboxybiotinyl-L-lysyl-[protein] + ADP + phosphate + H(+)</text>
        <dbReference type="Rhea" id="RHEA:13501"/>
        <dbReference type="Rhea" id="RHEA-COMP:10505"/>
        <dbReference type="Rhea" id="RHEA-COMP:10506"/>
        <dbReference type="ChEBI" id="CHEBI:15378"/>
        <dbReference type="ChEBI" id="CHEBI:17544"/>
        <dbReference type="ChEBI" id="CHEBI:30616"/>
        <dbReference type="ChEBI" id="CHEBI:43474"/>
        <dbReference type="ChEBI" id="CHEBI:83144"/>
        <dbReference type="ChEBI" id="CHEBI:83145"/>
        <dbReference type="ChEBI" id="CHEBI:456216"/>
        <dbReference type="EC" id="6.3.4.14"/>
    </reaction>
</comment>
<dbReference type="OrthoDB" id="9763189at2"/>
<dbReference type="SUPFAM" id="SSF51246">
    <property type="entry name" value="Rudiment single hybrid motif"/>
    <property type="match status" value="1"/>
</dbReference>
<evidence type="ECO:0000256" key="12">
    <source>
        <dbReference type="ARBA" id="ARBA00048600"/>
    </source>
</evidence>
<dbReference type="PROSITE" id="PS00188">
    <property type="entry name" value="BIOTIN"/>
    <property type="match status" value="1"/>
</dbReference>
<keyword evidence="18" id="KW-1185">Reference proteome</keyword>
<evidence type="ECO:0000256" key="11">
    <source>
        <dbReference type="ARBA" id="ARBA00033786"/>
    </source>
</evidence>
<dbReference type="Gene3D" id="2.40.50.100">
    <property type="match status" value="1"/>
</dbReference>
<keyword evidence="7 13" id="KW-0547">Nucleotide-binding</keyword>
<dbReference type="PANTHER" id="PTHR18866">
    <property type="entry name" value="CARBOXYLASE:PYRUVATE/ACETYL-COA/PROPIONYL-COA CARBOXYLASE"/>
    <property type="match status" value="1"/>
</dbReference>
<dbReference type="InterPro" id="IPR001882">
    <property type="entry name" value="Biotin_BS"/>
</dbReference>
<dbReference type="FunFam" id="2.40.50.100:FF:000003">
    <property type="entry name" value="Acetyl-CoA carboxylase biotin carboxyl carrier protein"/>
    <property type="match status" value="1"/>
</dbReference>
<dbReference type="InterPro" id="IPR050856">
    <property type="entry name" value="Biotin_carboxylase_complex"/>
</dbReference>
<keyword evidence="9" id="KW-0809">Transit peptide</keyword>
<evidence type="ECO:0000256" key="13">
    <source>
        <dbReference type="PROSITE-ProRule" id="PRU00409"/>
    </source>
</evidence>
<comment type="function">
    <text evidence="2">This protein is a component of the acetyl coenzyme A carboxylase complex; first, biotin carboxylase catalyzes the carboxylation of the carrier protein and then the transcarboxylase transfers the carboxyl group to form malonyl-CoA.</text>
</comment>
<dbReference type="CDD" id="cd06850">
    <property type="entry name" value="biotinyl_domain"/>
    <property type="match status" value="1"/>
</dbReference>
<dbReference type="SUPFAM" id="SSF52440">
    <property type="entry name" value="PreATP-grasp domain"/>
    <property type="match status" value="1"/>
</dbReference>
<accession>A0A917N9B0</accession>
<dbReference type="Pfam" id="PF00289">
    <property type="entry name" value="Biotin_carb_N"/>
    <property type="match status" value="1"/>
</dbReference>
<dbReference type="Pfam" id="PF00364">
    <property type="entry name" value="Biotin_lipoyl"/>
    <property type="match status" value="1"/>
</dbReference>
<evidence type="ECO:0000256" key="2">
    <source>
        <dbReference type="ARBA" id="ARBA00003761"/>
    </source>
</evidence>
<evidence type="ECO:0000256" key="7">
    <source>
        <dbReference type="ARBA" id="ARBA00022741"/>
    </source>
</evidence>
<keyword evidence="10" id="KW-0092">Biotin</keyword>
<dbReference type="NCBIfam" id="NF006367">
    <property type="entry name" value="PRK08591.1"/>
    <property type="match status" value="1"/>
</dbReference>
<dbReference type="PANTHER" id="PTHR18866:SF33">
    <property type="entry name" value="METHYLCROTONOYL-COA CARBOXYLASE SUBUNIT ALPHA, MITOCHONDRIAL-RELATED"/>
    <property type="match status" value="1"/>
</dbReference>
<evidence type="ECO:0000256" key="9">
    <source>
        <dbReference type="ARBA" id="ARBA00022946"/>
    </source>
</evidence>
<dbReference type="InterPro" id="IPR011764">
    <property type="entry name" value="Biotin_carboxylation_dom"/>
</dbReference>
<evidence type="ECO:0000256" key="8">
    <source>
        <dbReference type="ARBA" id="ARBA00022840"/>
    </source>
</evidence>
<dbReference type="PROSITE" id="PS00867">
    <property type="entry name" value="CPSASE_2"/>
    <property type="match status" value="1"/>
</dbReference>
<dbReference type="PROSITE" id="PS00866">
    <property type="entry name" value="CPSASE_1"/>
    <property type="match status" value="1"/>
</dbReference>
<dbReference type="InterPro" id="IPR011053">
    <property type="entry name" value="Single_hybrid_motif"/>
</dbReference>
<dbReference type="Gene3D" id="3.30.470.20">
    <property type="entry name" value="ATP-grasp fold, B domain"/>
    <property type="match status" value="1"/>
</dbReference>
<dbReference type="EMBL" id="BMOB01000002">
    <property type="protein sequence ID" value="GGI79230.1"/>
    <property type="molecule type" value="Genomic_DNA"/>
</dbReference>
<feature type="domain" description="Lipoyl-binding" evidence="14">
    <location>
        <begin position="568"/>
        <end position="649"/>
    </location>
</feature>
<dbReference type="RefSeq" id="WP_131775997.1">
    <property type="nucleotide sequence ID" value="NZ_BMOB01000002.1"/>
</dbReference>
<dbReference type="SUPFAM" id="SSF51230">
    <property type="entry name" value="Single hybrid motif"/>
    <property type="match status" value="1"/>
</dbReference>
<reference evidence="17" key="1">
    <citation type="journal article" date="2014" name="Int. J. Syst. Evol. Microbiol.">
        <title>Complete genome sequence of Corynebacterium casei LMG S-19264T (=DSM 44701T), isolated from a smear-ripened cheese.</title>
        <authorList>
            <consortium name="US DOE Joint Genome Institute (JGI-PGF)"/>
            <person name="Walter F."/>
            <person name="Albersmeier A."/>
            <person name="Kalinowski J."/>
            <person name="Ruckert C."/>
        </authorList>
    </citation>
    <scope>NUCLEOTIDE SEQUENCE</scope>
    <source>
        <strain evidence="17">JCM 13919</strain>
    </source>
</reference>
<dbReference type="Pfam" id="PF02786">
    <property type="entry name" value="CPSase_L_D2"/>
    <property type="match status" value="1"/>
</dbReference>
<reference evidence="17" key="2">
    <citation type="submission" date="2020-09" db="EMBL/GenBank/DDBJ databases">
        <authorList>
            <person name="Sun Q."/>
            <person name="Ohkuma M."/>
        </authorList>
    </citation>
    <scope>NUCLEOTIDE SEQUENCE</scope>
    <source>
        <strain evidence="17">JCM 13919</strain>
    </source>
</reference>
<comment type="subunit">
    <text evidence="4">Acetyl-CoA carboxylase is a heterohexamer of biotin carboxyl carrier protein, biotin carboxylase and the two subunits of carboxyl transferase in a 2:2 complex.</text>
</comment>
<dbReference type="InterPro" id="IPR016185">
    <property type="entry name" value="PreATP-grasp_dom_sf"/>
</dbReference>
<dbReference type="GO" id="GO:0004075">
    <property type="term" value="F:biotin carboxylase activity"/>
    <property type="evidence" value="ECO:0007669"/>
    <property type="project" value="UniProtKB-EC"/>
</dbReference>
<keyword evidence="8 13" id="KW-0067">ATP-binding</keyword>
<dbReference type="FunFam" id="3.40.50.20:FF:000010">
    <property type="entry name" value="Propionyl-CoA carboxylase subunit alpha"/>
    <property type="match status" value="1"/>
</dbReference>
<protein>
    <recommendedName>
        <fullName evidence="5">Biotin carboxylase</fullName>
    </recommendedName>
    <alternativeName>
        <fullName evidence="11">Acetyl-coenzyme A carboxylase biotin carboxylase subunit A</fullName>
    </alternativeName>
</protein>
<keyword evidence="6" id="KW-0436">Ligase</keyword>
<evidence type="ECO:0000259" key="15">
    <source>
        <dbReference type="PROSITE" id="PS50975"/>
    </source>
</evidence>
<dbReference type="PROSITE" id="PS50975">
    <property type="entry name" value="ATP_GRASP"/>
    <property type="match status" value="1"/>
</dbReference>
<evidence type="ECO:0000313" key="17">
    <source>
        <dbReference type="EMBL" id="GGI79230.1"/>
    </source>
</evidence>
<evidence type="ECO:0000259" key="16">
    <source>
        <dbReference type="PROSITE" id="PS50979"/>
    </source>
</evidence>
<organism evidence="17 18">
    <name type="scientific">Legionella impletisoli</name>
    <dbReference type="NCBI Taxonomy" id="343510"/>
    <lineage>
        <taxon>Bacteria</taxon>
        <taxon>Pseudomonadati</taxon>
        <taxon>Pseudomonadota</taxon>
        <taxon>Gammaproteobacteria</taxon>
        <taxon>Legionellales</taxon>
        <taxon>Legionellaceae</taxon>
        <taxon>Legionella</taxon>
    </lineage>
</organism>
<proteinExistence type="predicted"/>
<gene>
    <name evidence="17" type="ORF">GCM10007966_04690</name>
</gene>
<dbReference type="InterPro" id="IPR005479">
    <property type="entry name" value="CPAse_ATP-bd"/>
</dbReference>
<dbReference type="FunFam" id="3.30.1490.20:FF:000003">
    <property type="entry name" value="acetyl-CoA carboxylase isoform X1"/>
    <property type="match status" value="1"/>
</dbReference>
<dbReference type="InterPro" id="IPR011054">
    <property type="entry name" value="Rudment_hybrid_motif"/>
</dbReference>
<dbReference type="SUPFAM" id="SSF56059">
    <property type="entry name" value="Glutathione synthetase ATP-binding domain-like"/>
    <property type="match status" value="1"/>
</dbReference>
<dbReference type="GO" id="GO:0046872">
    <property type="term" value="F:metal ion binding"/>
    <property type="evidence" value="ECO:0007669"/>
    <property type="project" value="InterPro"/>
</dbReference>
<evidence type="ECO:0000259" key="14">
    <source>
        <dbReference type="PROSITE" id="PS50968"/>
    </source>
</evidence>
<sequence>MFTKILIANRGEIACRIIRTAKRLGIETVAVYSSADADSLHVKAADEAFYIGNAPSSESYLNIDAIIKVAVLSGAEAIHPGYGFLSENPKLAEACLASGLVFIGPSISAMKAMASKQIAKQLLENTDVPLTPGYHGEDQSDEQLLREAKRIGFPVLLKAAAGGGGKGMRTVNSQKEFLESLASARREAKSSFGDDTMLIEKLLLNPRHVELQIMADNQGNVVHLFDRDCSIQRRHQKIIEEAPAPNLSQSLRDKMAKAAITVAQKIDYRGAGTIEFLVSQDEEFYFMEMNTRLQVEHPVTECITGIDLVEWQLCIAANEPLPLSQDEITQQGHAIECRICAEDPSHDFMPSIGQLSFLKEPTGEGIRIDSGVTRNSNITMHYDPMISKLITFGETRTLALNRMHQALADYHISGVKTNLSFLQAILNHPKFAKAELSTDFLTSEKIRLPVPNLELAVCLAASLDYCFLQSKFNSELQKETFAWQMHLSSQWRRRYLIEHESYEVLVHPISLNQVKLKLRNNTLSLRLQIENDLLRYDDGLKKRDVWFQNDAEKIVIFFDHGPVTVARFNWEKTTPSETIDAQLIAPMPSTVVAVLKKKGDKVKTGDTLMVLEAMKMEHAIIAPQNGLITDVYYEVGNQVNEGVQLVELKSADIEEPQTS</sequence>
<dbReference type="PROSITE" id="PS50968">
    <property type="entry name" value="BIOTINYL_LIPOYL"/>
    <property type="match status" value="1"/>
</dbReference>
<dbReference type="PROSITE" id="PS50979">
    <property type="entry name" value="BC"/>
    <property type="match status" value="1"/>
</dbReference>
<evidence type="ECO:0000256" key="4">
    <source>
        <dbReference type="ARBA" id="ARBA00011750"/>
    </source>
</evidence>
<comment type="pathway">
    <text evidence="3">Lipid metabolism; malonyl-CoA biosynthesis; malonyl-CoA from acetyl-CoA: step 1/1.</text>
</comment>
<dbReference type="InterPro" id="IPR011761">
    <property type="entry name" value="ATP-grasp"/>
</dbReference>
<comment type="caution">
    <text evidence="17">The sequence shown here is derived from an EMBL/GenBank/DDBJ whole genome shotgun (WGS) entry which is preliminary data.</text>
</comment>
<comment type="cofactor">
    <cofactor evidence="1">
        <name>biotin</name>
        <dbReference type="ChEBI" id="CHEBI:57586"/>
    </cofactor>
</comment>
<dbReference type="Pfam" id="PF02785">
    <property type="entry name" value="Biotin_carb_C"/>
    <property type="match status" value="1"/>
</dbReference>
<evidence type="ECO:0000256" key="10">
    <source>
        <dbReference type="ARBA" id="ARBA00023267"/>
    </source>
</evidence>
<dbReference type="GO" id="GO:0005524">
    <property type="term" value="F:ATP binding"/>
    <property type="evidence" value="ECO:0007669"/>
    <property type="project" value="UniProtKB-UniRule"/>
</dbReference>
<name>A0A917N9B0_9GAMM</name>
<dbReference type="AlphaFoldDB" id="A0A917N9B0"/>
<evidence type="ECO:0000256" key="5">
    <source>
        <dbReference type="ARBA" id="ARBA00017242"/>
    </source>
</evidence>
<feature type="domain" description="Biotin carboxylation" evidence="16">
    <location>
        <begin position="1"/>
        <end position="446"/>
    </location>
</feature>
<feature type="domain" description="ATP-grasp" evidence="15">
    <location>
        <begin position="120"/>
        <end position="317"/>
    </location>
</feature>
<evidence type="ECO:0000256" key="6">
    <source>
        <dbReference type="ARBA" id="ARBA00022598"/>
    </source>
</evidence>
<dbReference type="InterPro" id="IPR005482">
    <property type="entry name" value="Biotin_COase_C"/>
</dbReference>
<evidence type="ECO:0000313" key="18">
    <source>
        <dbReference type="Proteomes" id="UP000630149"/>
    </source>
</evidence>
<dbReference type="Proteomes" id="UP000630149">
    <property type="component" value="Unassembled WGS sequence"/>
</dbReference>
<dbReference type="FunFam" id="3.30.470.20:FF:000028">
    <property type="entry name" value="Methylcrotonoyl-CoA carboxylase subunit alpha, mitochondrial"/>
    <property type="match status" value="1"/>
</dbReference>
<evidence type="ECO:0000256" key="3">
    <source>
        <dbReference type="ARBA" id="ARBA00004956"/>
    </source>
</evidence>
<dbReference type="InterPro" id="IPR005481">
    <property type="entry name" value="BC-like_N"/>
</dbReference>